<dbReference type="Proteomes" id="UP000325945">
    <property type="component" value="Unassembled WGS sequence"/>
</dbReference>
<name>A0A5N6XBE6_9EURO</name>
<gene>
    <name evidence="3" type="ORF">BDV39DRAFT_201995</name>
</gene>
<keyword evidence="2" id="KW-0472">Membrane</keyword>
<reference evidence="4" key="1">
    <citation type="submission" date="2019-04" db="EMBL/GenBank/DDBJ databases">
        <title>Friends and foes A comparative genomics studyof 23 Aspergillus species from section Flavi.</title>
        <authorList>
            <consortium name="DOE Joint Genome Institute"/>
            <person name="Kjaerbolling I."/>
            <person name="Vesth T."/>
            <person name="Frisvad J.C."/>
            <person name="Nybo J.L."/>
            <person name="Theobald S."/>
            <person name="Kildgaard S."/>
            <person name="Isbrandt T."/>
            <person name="Kuo A."/>
            <person name="Sato A."/>
            <person name="Lyhne E.K."/>
            <person name="Kogle M.E."/>
            <person name="Wiebenga A."/>
            <person name="Kun R.S."/>
            <person name="Lubbers R.J."/>
            <person name="Makela M.R."/>
            <person name="Barry K."/>
            <person name="Chovatia M."/>
            <person name="Clum A."/>
            <person name="Daum C."/>
            <person name="Haridas S."/>
            <person name="He G."/>
            <person name="LaButti K."/>
            <person name="Lipzen A."/>
            <person name="Mondo S."/>
            <person name="Riley R."/>
            <person name="Salamov A."/>
            <person name="Simmons B.A."/>
            <person name="Magnuson J.K."/>
            <person name="Henrissat B."/>
            <person name="Mortensen U.H."/>
            <person name="Larsen T.O."/>
            <person name="Devries R.P."/>
            <person name="Grigoriev I.V."/>
            <person name="Machida M."/>
            <person name="Baker S.E."/>
            <person name="Andersen M.R."/>
        </authorList>
    </citation>
    <scope>NUCLEOTIDE SEQUENCE [LARGE SCALE GENOMIC DNA]</scope>
    <source>
        <strain evidence="4">CBS 130017</strain>
    </source>
</reference>
<feature type="region of interest" description="Disordered" evidence="1">
    <location>
        <begin position="82"/>
        <end position="113"/>
    </location>
</feature>
<feature type="transmembrane region" description="Helical" evidence="2">
    <location>
        <begin position="137"/>
        <end position="157"/>
    </location>
</feature>
<keyword evidence="4" id="KW-1185">Reference proteome</keyword>
<keyword evidence="2" id="KW-0812">Transmembrane</keyword>
<organism evidence="3 4">
    <name type="scientific">Aspergillus sergii</name>
    <dbReference type="NCBI Taxonomy" id="1034303"/>
    <lineage>
        <taxon>Eukaryota</taxon>
        <taxon>Fungi</taxon>
        <taxon>Dikarya</taxon>
        <taxon>Ascomycota</taxon>
        <taxon>Pezizomycotina</taxon>
        <taxon>Eurotiomycetes</taxon>
        <taxon>Eurotiomycetidae</taxon>
        <taxon>Eurotiales</taxon>
        <taxon>Aspergillaceae</taxon>
        <taxon>Aspergillus</taxon>
        <taxon>Aspergillus subgen. Circumdati</taxon>
    </lineage>
</organism>
<feature type="region of interest" description="Disordered" evidence="1">
    <location>
        <begin position="174"/>
        <end position="195"/>
    </location>
</feature>
<evidence type="ECO:0000256" key="2">
    <source>
        <dbReference type="SAM" id="Phobius"/>
    </source>
</evidence>
<evidence type="ECO:0000313" key="4">
    <source>
        <dbReference type="Proteomes" id="UP000325945"/>
    </source>
</evidence>
<keyword evidence="2" id="KW-1133">Transmembrane helix</keyword>
<protein>
    <submittedName>
        <fullName evidence="3">Uncharacterized protein</fullName>
    </submittedName>
</protein>
<dbReference type="EMBL" id="ML741773">
    <property type="protein sequence ID" value="KAE8330587.1"/>
    <property type="molecule type" value="Genomic_DNA"/>
</dbReference>
<proteinExistence type="predicted"/>
<evidence type="ECO:0000256" key="1">
    <source>
        <dbReference type="SAM" id="MobiDB-lite"/>
    </source>
</evidence>
<sequence length="195" mass="21200">MLTPSTTPPEPSRLEVSYPANVYEWTPDGWKFLGFMPERLAGSVPPEWEGDGDHAIAVCPPGYTLVAVQPCPVGYILVEEPGEMTEPGDPSEASPTTATITDPPHPPPAPVETTPRLISHELSTFDHSRGYRAACDATYVILFLFTVVLFSLAARSYTRRSKRASRGNAAMSLHVTDLPNGSPSELPATEKTWHV</sequence>
<accession>A0A5N6XBE6</accession>
<dbReference type="AlphaFoldDB" id="A0A5N6XBE6"/>
<evidence type="ECO:0000313" key="3">
    <source>
        <dbReference type="EMBL" id="KAE8330587.1"/>
    </source>
</evidence>